<accession>A0A974C3R7</accession>
<reference evidence="2" key="1">
    <citation type="journal article" date="2016" name="Nature">
        <title>Genome evolution in the allotetraploid frog Xenopus laevis.</title>
        <authorList>
            <person name="Session A.M."/>
            <person name="Uno Y."/>
            <person name="Kwon T."/>
            <person name="Chapman J.A."/>
            <person name="Toyoda A."/>
            <person name="Takahashi S."/>
            <person name="Fukui A."/>
            <person name="Hikosaka A."/>
            <person name="Suzuki A."/>
            <person name="Kondo M."/>
            <person name="van Heeringen S.J."/>
            <person name="Quigley I."/>
            <person name="Heinz S."/>
            <person name="Ogino H."/>
            <person name="Ochi H."/>
            <person name="Hellsten U."/>
            <person name="Lyons J.B."/>
            <person name="Simakov O."/>
            <person name="Putnam N."/>
            <person name="Stites J."/>
            <person name="Kuroki Y."/>
            <person name="Tanaka T."/>
            <person name="Michiue T."/>
            <person name="Watanabe M."/>
            <person name="Bogdanovic O."/>
            <person name="Lister R."/>
            <person name="Georgiou G."/>
            <person name="Paranjpe S.S."/>
            <person name="van Kruijsbergen I."/>
            <person name="Shu S."/>
            <person name="Carlson J."/>
            <person name="Kinoshita T."/>
            <person name="Ohta Y."/>
            <person name="Mawaribuchi S."/>
            <person name="Jenkins J."/>
            <person name="Grimwood J."/>
            <person name="Schmutz J."/>
            <person name="Mitros T."/>
            <person name="Mozaffari S.V."/>
            <person name="Suzuki Y."/>
            <person name="Haramoto Y."/>
            <person name="Yamamoto T.S."/>
            <person name="Takagi C."/>
            <person name="Heald R."/>
            <person name="Miller K."/>
            <person name="Haudenschild C."/>
            <person name="Kitzman J."/>
            <person name="Nakayama T."/>
            <person name="Izutsu Y."/>
            <person name="Robert J."/>
            <person name="Fortriede J."/>
            <person name="Burns K."/>
            <person name="Lotay V."/>
            <person name="Karimi K."/>
            <person name="Yasuoka Y."/>
            <person name="Dichmann D.S."/>
            <person name="Flajnik M.F."/>
            <person name="Houston D.W."/>
            <person name="Shendure J."/>
            <person name="DuPasquier L."/>
            <person name="Vize P.D."/>
            <person name="Zorn A.M."/>
            <person name="Ito M."/>
            <person name="Marcotte E.M."/>
            <person name="Wallingford J.B."/>
            <person name="Ito Y."/>
            <person name="Asashima M."/>
            <person name="Ueno N."/>
            <person name="Matsuda Y."/>
            <person name="Veenstra G.J."/>
            <person name="Fujiyama A."/>
            <person name="Harland R.M."/>
            <person name="Taira M."/>
            <person name="Rokhsar D.S."/>
        </authorList>
    </citation>
    <scope>NUCLEOTIDE SEQUENCE [LARGE SCALE GENOMIC DNA]</scope>
    <source>
        <strain evidence="2">J</strain>
    </source>
</reference>
<sequence length="68" mass="7787">MVTVMTTAKSIIFSFSPVTMPAVDLNWILTIIFPLRHCNNGFMQLLKSPFGYVNPTFTGKRKLMIIFF</sequence>
<dbReference type="EMBL" id="CM004481">
    <property type="protein sequence ID" value="OCT65983.1"/>
    <property type="molecule type" value="Genomic_DNA"/>
</dbReference>
<gene>
    <name evidence="1" type="ORF">XELAEV_18042237mg</name>
</gene>
<organism evidence="1 2">
    <name type="scientific">Xenopus laevis</name>
    <name type="common">African clawed frog</name>
    <dbReference type="NCBI Taxonomy" id="8355"/>
    <lineage>
        <taxon>Eukaryota</taxon>
        <taxon>Metazoa</taxon>
        <taxon>Chordata</taxon>
        <taxon>Craniata</taxon>
        <taxon>Vertebrata</taxon>
        <taxon>Euteleostomi</taxon>
        <taxon>Amphibia</taxon>
        <taxon>Batrachia</taxon>
        <taxon>Anura</taxon>
        <taxon>Pipoidea</taxon>
        <taxon>Pipidae</taxon>
        <taxon>Xenopodinae</taxon>
        <taxon>Xenopus</taxon>
        <taxon>Xenopus</taxon>
    </lineage>
</organism>
<dbReference type="AlphaFoldDB" id="A0A974C3R7"/>
<evidence type="ECO:0000313" key="1">
    <source>
        <dbReference type="EMBL" id="OCT65983.1"/>
    </source>
</evidence>
<protein>
    <submittedName>
        <fullName evidence="1">Uncharacterized protein</fullName>
    </submittedName>
</protein>
<evidence type="ECO:0000313" key="2">
    <source>
        <dbReference type="Proteomes" id="UP000694892"/>
    </source>
</evidence>
<proteinExistence type="predicted"/>
<name>A0A974C3R7_XENLA</name>
<dbReference type="Proteomes" id="UP000694892">
    <property type="component" value="Chromosome 8S"/>
</dbReference>